<feature type="transmembrane region" description="Helical" evidence="6">
    <location>
        <begin position="421"/>
        <end position="444"/>
    </location>
</feature>
<feature type="transmembrane region" description="Helical" evidence="6">
    <location>
        <begin position="236"/>
        <end position="253"/>
    </location>
</feature>
<keyword evidence="9" id="KW-1185">Reference proteome</keyword>
<dbReference type="NCBIfam" id="NF040989">
    <property type="entry name" value="MamN"/>
    <property type="match status" value="1"/>
</dbReference>
<dbReference type="Pfam" id="PF03600">
    <property type="entry name" value="CitMHS"/>
    <property type="match status" value="1"/>
</dbReference>
<feature type="transmembrane region" description="Helical" evidence="6">
    <location>
        <begin position="331"/>
        <end position="356"/>
    </location>
</feature>
<evidence type="ECO:0000256" key="2">
    <source>
        <dbReference type="ARBA" id="ARBA00022448"/>
    </source>
</evidence>
<dbReference type="InterPro" id="IPR051475">
    <property type="entry name" value="Diverse_Ion_Transporter"/>
</dbReference>
<feature type="transmembrane region" description="Helical" evidence="6">
    <location>
        <begin position="56"/>
        <end position="76"/>
    </location>
</feature>
<reference evidence="8 9" key="1">
    <citation type="submission" date="2024-05" db="EMBL/GenBank/DDBJ databases">
        <authorList>
            <consortium name="Candidatus Magnetaquicoccaceae bacterium FCR-1 genome sequencing consortium"/>
            <person name="Shimoshige H."/>
            <person name="Shimamura S."/>
            <person name="Taoka A."/>
            <person name="Kobayashi H."/>
            <person name="Maekawa T."/>
        </authorList>
    </citation>
    <scope>NUCLEOTIDE SEQUENCE [LARGE SCALE GENOMIC DNA]</scope>
    <source>
        <strain evidence="8 9">FCR-1</strain>
    </source>
</reference>
<feature type="transmembrane region" description="Helical" evidence="6">
    <location>
        <begin position="368"/>
        <end position="401"/>
    </location>
</feature>
<keyword evidence="3 6" id="KW-0812">Transmembrane</keyword>
<gene>
    <name evidence="8" type="primary">mamN</name>
    <name evidence="8" type="ORF">SIID45300_02207</name>
</gene>
<keyword evidence="4 6" id="KW-1133">Transmembrane helix</keyword>
<organism evidence="8 9">
    <name type="scientific">Candidatus Magnetaquiglobus chichijimensis</name>
    <dbReference type="NCBI Taxonomy" id="3141448"/>
    <lineage>
        <taxon>Bacteria</taxon>
        <taxon>Pseudomonadati</taxon>
        <taxon>Pseudomonadota</taxon>
        <taxon>Magnetococcia</taxon>
        <taxon>Magnetococcales</taxon>
        <taxon>Candidatus Magnetaquicoccaceae</taxon>
        <taxon>Candidatus Magnetaquiglobus</taxon>
    </lineage>
</organism>
<dbReference type="Proteomes" id="UP001628193">
    <property type="component" value="Unassembled WGS sequence"/>
</dbReference>
<comment type="caution">
    <text evidence="8">The sequence shown here is derived from an EMBL/GenBank/DDBJ whole genome shotgun (WGS) entry which is preliminary data.</text>
</comment>
<name>A0ABQ0CAF8_9PROT</name>
<evidence type="ECO:0000256" key="4">
    <source>
        <dbReference type="ARBA" id="ARBA00022989"/>
    </source>
</evidence>
<keyword evidence="2" id="KW-0813">Transport</keyword>
<sequence>MENFRIVMMLSLFVAIFILVQTDRVERGIAMLGGAVLFLLLGWLFDFYILQEAYEAIYFDSLALLFGMSLISNVLYRSGIFHQLAFKAVGYSQGNRLLILTLLILSTYSASLCFNNLSVMVIVLPLTLVLCQSLDMPAAPLVAAELIASNLGGASTLVGDFPNMIIGSVARLHFDDFIAGMMVPCLGLLALLLLKFQKHAEGPASVRLDMDAIHTSLAQLSPNHAGSGRIDVDRQLFKVGGWAFVLSLIGFFLAKPLGILPAMISLLAGVGMLLWGRIPRRDLFDAMSGGDLLFFLGLFVMVGGLQAAGVLELFRVVIETLGGGQSTTTLVAVMWLAGVVTPLFNAGPSTALLIPVVKSMSGEMPGDAIWWALSLGVLAGSSATLSGATAGPVVASTMARYAREMPEDHPLTGKLLDFYGYLQWGIPIALLFLMCSTLYITAIAP</sequence>
<evidence type="ECO:0000259" key="7">
    <source>
        <dbReference type="Pfam" id="PF03600"/>
    </source>
</evidence>
<dbReference type="PANTHER" id="PTHR43568">
    <property type="entry name" value="P PROTEIN"/>
    <property type="match status" value="1"/>
</dbReference>
<feature type="transmembrane region" description="Helical" evidence="6">
    <location>
        <begin position="290"/>
        <end position="311"/>
    </location>
</feature>
<evidence type="ECO:0000256" key="5">
    <source>
        <dbReference type="ARBA" id="ARBA00023136"/>
    </source>
</evidence>
<evidence type="ECO:0000256" key="3">
    <source>
        <dbReference type="ARBA" id="ARBA00022692"/>
    </source>
</evidence>
<feature type="domain" description="Citrate transporter-like" evidence="7">
    <location>
        <begin position="17"/>
        <end position="376"/>
    </location>
</feature>
<protein>
    <submittedName>
        <fullName evidence="8">Magnetosome protein MamN</fullName>
    </submittedName>
</protein>
<evidence type="ECO:0000313" key="8">
    <source>
        <dbReference type="EMBL" id="GAB0057873.1"/>
    </source>
</evidence>
<keyword evidence="5 6" id="KW-0472">Membrane</keyword>
<reference evidence="8 9" key="2">
    <citation type="submission" date="2024-09" db="EMBL/GenBank/DDBJ databases">
        <title>Draft genome sequence of Candidatus Magnetaquicoccaceae bacterium FCR-1.</title>
        <authorList>
            <person name="Shimoshige H."/>
            <person name="Shimamura S."/>
            <person name="Taoka A."/>
            <person name="Kobayashi H."/>
            <person name="Maekawa T."/>
        </authorList>
    </citation>
    <scope>NUCLEOTIDE SEQUENCE [LARGE SCALE GENOMIC DNA]</scope>
    <source>
        <strain evidence="8 9">FCR-1</strain>
    </source>
</reference>
<feature type="transmembrane region" description="Helical" evidence="6">
    <location>
        <begin position="177"/>
        <end position="194"/>
    </location>
</feature>
<dbReference type="EMBL" id="BAAFGK010000004">
    <property type="protein sequence ID" value="GAB0057873.1"/>
    <property type="molecule type" value="Genomic_DNA"/>
</dbReference>
<evidence type="ECO:0000256" key="6">
    <source>
        <dbReference type="SAM" id="Phobius"/>
    </source>
</evidence>
<feature type="transmembrane region" description="Helical" evidence="6">
    <location>
        <begin position="259"/>
        <end position="278"/>
    </location>
</feature>
<dbReference type="RefSeq" id="WP_420905559.1">
    <property type="nucleotide sequence ID" value="NZ_BAAFGK010000004.1"/>
</dbReference>
<comment type="subcellular location">
    <subcellularLocation>
        <location evidence="1">Membrane</location>
        <topology evidence="1">Multi-pass membrane protein</topology>
    </subcellularLocation>
</comment>
<feature type="transmembrane region" description="Helical" evidence="6">
    <location>
        <begin position="6"/>
        <end position="22"/>
    </location>
</feature>
<dbReference type="InterPro" id="IPR004680">
    <property type="entry name" value="Cit_transptr-like_dom"/>
</dbReference>
<dbReference type="PANTHER" id="PTHR43568:SF1">
    <property type="entry name" value="P PROTEIN"/>
    <property type="match status" value="1"/>
</dbReference>
<evidence type="ECO:0000313" key="9">
    <source>
        <dbReference type="Proteomes" id="UP001628193"/>
    </source>
</evidence>
<accession>A0ABQ0CAF8</accession>
<proteinExistence type="predicted"/>
<feature type="transmembrane region" description="Helical" evidence="6">
    <location>
        <begin position="29"/>
        <end position="50"/>
    </location>
</feature>
<evidence type="ECO:0000256" key="1">
    <source>
        <dbReference type="ARBA" id="ARBA00004141"/>
    </source>
</evidence>
<feature type="transmembrane region" description="Helical" evidence="6">
    <location>
        <begin position="97"/>
        <end position="130"/>
    </location>
</feature>